<reference evidence="2 3" key="1">
    <citation type="journal article" date="2002" name="Nature">
        <title>Genome sequence and comparative analysis of the model rodent malaria parasite Plasmodium yoelii yoelii.</title>
        <authorList>
            <person name="Carlton J.M."/>
            <person name="Angiuoli S.V."/>
            <person name="Suh B.B."/>
            <person name="Kooij T.W."/>
            <person name="Pertea M."/>
            <person name="Silva J.C."/>
            <person name="Ermolaeva M.D."/>
            <person name="Allen J.E."/>
            <person name="Selengut J.D."/>
            <person name="Koo H.L."/>
            <person name="Peterson J.D."/>
            <person name="Pop M."/>
            <person name="Kosack D.S."/>
            <person name="Shumway M.F."/>
            <person name="Bidwell S.L."/>
            <person name="Shallom S.J."/>
            <person name="van Aken S.E."/>
            <person name="Riedmuller S.B."/>
            <person name="Feldblyum T.V."/>
            <person name="Cho J.K."/>
            <person name="Quackenbush J."/>
            <person name="Sedegah M."/>
            <person name="Shoaibi A."/>
            <person name="Cummings L.M."/>
            <person name="Florens L."/>
            <person name="Yates J.R."/>
            <person name="Raine J.D."/>
            <person name="Sinden R.E."/>
            <person name="Harris M.A."/>
            <person name="Cunningham D.A."/>
            <person name="Preiser P.R."/>
            <person name="Bergman L.W."/>
            <person name="Vaidya A.B."/>
            <person name="van Lin L.H."/>
            <person name="Janse C.J."/>
            <person name="Waters A.P."/>
            <person name="Smith H.O."/>
            <person name="White O.R."/>
            <person name="Salzberg S.L."/>
            <person name="Venter J.C."/>
            <person name="Fraser C.M."/>
            <person name="Hoffman S.L."/>
            <person name="Gardner M.J."/>
            <person name="Carucci D.J."/>
        </authorList>
    </citation>
    <scope>NUCLEOTIDE SEQUENCE [LARGE SCALE GENOMIC DNA]</scope>
    <source>
        <strain evidence="2 3">17XNL</strain>
    </source>
</reference>
<dbReference type="PaxDb" id="73239-Q7R9A8"/>
<dbReference type="AlphaFoldDB" id="Q7R9A8"/>
<comment type="caution">
    <text evidence="2">The sequence shown here is derived from an EMBL/GenBank/DDBJ whole genome shotgun (WGS) entry which is preliminary data.</text>
</comment>
<gene>
    <name evidence="2" type="ORF">PY06956</name>
</gene>
<feature type="region of interest" description="Disordered" evidence="1">
    <location>
        <begin position="1"/>
        <end position="24"/>
    </location>
</feature>
<accession>Q7R9A8</accession>
<protein>
    <submittedName>
        <fullName evidence="2">Uncharacterized protein</fullName>
    </submittedName>
</protein>
<sequence>LASSIATQLGKKREPDVYKKREEK</sequence>
<dbReference type="InParanoid" id="Q7R9A8"/>
<feature type="compositionally biased region" description="Basic and acidic residues" evidence="1">
    <location>
        <begin position="11"/>
        <end position="24"/>
    </location>
</feature>
<evidence type="ECO:0000256" key="1">
    <source>
        <dbReference type="SAM" id="MobiDB-lite"/>
    </source>
</evidence>
<evidence type="ECO:0000313" key="3">
    <source>
        <dbReference type="Proteomes" id="UP000008553"/>
    </source>
</evidence>
<evidence type="ECO:0000313" key="2">
    <source>
        <dbReference type="EMBL" id="EAA19285.1"/>
    </source>
</evidence>
<name>Q7R9A8_PLAYO</name>
<proteinExistence type="predicted"/>
<keyword evidence="3" id="KW-1185">Reference proteome</keyword>
<organism evidence="2 3">
    <name type="scientific">Plasmodium yoelii yoelii</name>
    <dbReference type="NCBI Taxonomy" id="73239"/>
    <lineage>
        <taxon>Eukaryota</taxon>
        <taxon>Sar</taxon>
        <taxon>Alveolata</taxon>
        <taxon>Apicomplexa</taxon>
        <taxon>Aconoidasida</taxon>
        <taxon>Haemosporida</taxon>
        <taxon>Plasmodiidae</taxon>
        <taxon>Plasmodium</taxon>
        <taxon>Plasmodium (Vinckeia)</taxon>
    </lineage>
</organism>
<dbReference type="Proteomes" id="UP000008553">
    <property type="component" value="Unassembled WGS sequence"/>
</dbReference>
<feature type="non-terminal residue" evidence="2">
    <location>
        <position position="1"/>
    </location>
</feature>
<dbReference type="EMBL" id="AABL01002447">
    <property type="protein sequence ID" value="EAA19285.1"/>
    <property type="molecule type" value="Genomic_DNA"/>
</dbReference>